<dbReference type="EMBL" id="CP046640">
    <property type="protein sequence ID" value="QTL97842.1"/>
    <property type="molecule type" value="Genomic_DNA"/>
</dbReference>
<reference evidence="1" key="1">
    <citation type="submission" date="2019-12" db="EMBL/GenBank/DDBJ databases">
        <authorList>
            <person name="zhang j."/>
            <person name="sun C.M."/>
        </authorList>
    </citation>
    <scope>NUCLEOTIDE SEQUENCE</scope>
    <source>
        <strain evidence="1">NS-1</strain>
    </source>
</reference>
<dbReference type="KEGG" id="ifn:GM661_07490"/>
<evidence type="ECO:0000313" key="2">
    <source>
        <dbReference type="Proteomes" id="UP000665020"/>
    </source>
</evidence>
<dbReference type="InterPro" id="IPR026002">
    <property type="entry name" value="ATC_hydrolase-like"/>
</dbReference>
<gene>
    <name evidence="1" type="ORF">GM661_07490</name>
</gene>
<evidence type="ECO:0008006" key="3">
    <source>
        <dbReference type="Google" id="ProtNLM"/>
    </source>
</evidence>
<name>A0A8A7KIY5_9FIRM</name>
<dbReference type="Pfam" id="PF14196">
    <property type="entry name" value="ATC_hydrolase"/>
    <property type="match status" value="1"/>
</dbReference>
<dbReference type="AlphaFoldDB" id="A0A8A7KIY5"/>
<sequence length="145" mass="16724">MSSGWEADDVISVIDSLKQNYGEEALEIVEKALYKSAYDYGKELRENDYPNINPSNYVKHFLENDSEEIEVILDSKNKAIIKTNKCMIADIFQSLGRPEIGSRFKCKQDFAIAKGYDQNMELIISKSFMQEDDCCIHEYVKKTDK</sequence>
<dbReference type="Proteomes" id="UP000665020">
    <property type="component" value="Chromosome"/>
</dbReference>
<dbReference type="RefSeq" id="WP_125989655.1">
    <property type="nucleotide sequence ID" value="NZ_CP046640.1"/>
</dbReference>
<protein>
    <recommendedName>
        <fullName evidence="3">L-2-amino-thiazoline-4-carboxylic acid hydrolase</fullName>
    </recommendedName>
</protein>
<proteinExistence type="predicted"/>
<evidence type="ECO:0000313" key="1">
    <source>
        <dbReference type="EMBL" id="QTL97842.1"/>
    </source>
</evidence>
<organism evidence="1 2">
    <name type="scientific">Iocasia fonsfrigidae</name>
    <dbReference type="NCBI Taxonomy" id="2682810"/>
    <lineage>
        <taxon>Bacteria</taxon>
        <taxon>Bacillati</taxon>
        <taxon>Bacillota</taxon>
        <taxon>Clostridia</taxon>
        <taxon>Halanaerobiales</taxon>
        <taxon>Halanaerobiaceae</taxon>
        <taxon>Iocasia</taxon>
    </lineage>
</organism>
<accession>A0A8A7KIY5</accession>
<keyword evidence="2" id="KW-1185">Reference proteome</keyword>